<evidence type="ECO:0000256" key="5">
    <source>
        <dbReference type="SAM" id="MobiDB-lite"/>
    </source>
</evidence>
<dbReference type="InterPro" id="IPR050109">
    <property type="entry name" value="HTH-type_TetR-like_transc_reg"/>
</dbReference>
<evidence type="ECO:0000313" key="8">
    <source>
        <dbReference type="Proteomes" id="UP000028411"/>
    </source>
</evidence>
<dbReference type="PANTHER" id="PTHR30055:SF234">
    <property type="entry name" value="HTH-TYPE TRANSCRIPTIONAL REGULATOR BETI"/>
    <property type="match status" value="1"/>
</dbReference>
<proteinExistence type="predicted"/>
<dbReference type="PROSITE" id="PS50977">
    <property type="entry name" value="HTH_TETR_2"/>
    <property type="match status" value="1"/>
</dbReference>
<dbReference type="Pfam" id="PF00440">
    <property type="entry name" value="TetR_N"/>
    <property type="match status" value="1"/>
</dbReference>
<evidence type="ECO:0000256" key="1">
    <source>
        <dbReference type="ARBA" id="ARBA00023015"/>
    </source>
</evidence>
<dbReference type="Proteomes" id="UP000028411">
    <property type="component" value="Unassembled WGS sequence"/>
</dbReference>
<feature type="DNA-binding region" description="H-T-H motif" evidence="4">
    <location>
        <begin position="93"/>
        <end position="112"/>
    </location>
</feature>
<organism evidence="7 8">
    <name type="scientific">Sphingobium chlorophenolicum</name>
    <dbReference type="NCBI Taxonomy" id="46429"/>
    <lineage>
        <taxon>Bacteria</taxon>
        <taxon>Pseudomonadati</taxon>
        <taxon>Pseudomonadota</taxon>
        <taxon>Alphaproteobacteria</taxon>
        <taxon>Sphingomonadales</taxon>
        <taxon>Sphingomonadaceae</taxon>
        <taxon>Sphingobium</taxon>
    </lineage>
</organism>
<dbReference type="PATRIC" id="fig|46429.4.peg.276"/>
<feature type="region of interest" description="Disordered" evidence="5">
    <location>
        <begin position="41"/>
        <end position="65"/>
    </location>
</feature>
<evidence type="ECO:0000313" key="7">
    <source>
        <dbReference type="EMBL" id="KEQ55639.1"/>
    </source>
</evidence>
<gene>
    <name evidence="7" type="ORF">BV95_00278</name>
</gene>
<protein>
    <submittedName>
        <fullName evidence="7">Putative TetR family transcriptional regulator</fullName>
    </submittedName>
</protein>
<name>A0A081RKB6_SPHCR</name>
<keyword evidence="1" id="KW-0805">Transcription regulation</keyword>
<dbReference type="SUPFAM" id="SSF46689">
    <property type="entry name" value="Homeodomain-like"/>
    <property type="match status" value="1"/>
</dbReference>
<comment type="caution">
    <text evidence="7">The sequence shown here is derived from an EMBL/GenBank/DDBJ whole genome shotgun (WGS) entry which is preliminary data.</text>
</comment>
<sequence length="274" mass="29761">MGKHLSGLLVSTLSGFDIARYHLPIKRESWNEAAMGRERFMKDDGAASGTGSRLPARDPRGGRPPQEVAARLGHHILETALAQFIAGGVEGTSMEAIAAAAQTSKRTLYSRFGSKLALLVAAMEHGLARYLDPIAASVPRGSTRKKIAYIARRMLDLSLQGDVVGIEALIIWLANHNPGMMRAQPAIGTQFGIDLMQTILAEASEPNSEEAGDLPFLAAFLFDALVTVPRQRILQRHDLHNTTRTKAAYIERALDLMAKAIPFLNEGRGNRLTS</sequence>
<evidence type="ECO:0000256" key="4">
    <source>
        <dbReference type="PROSITE-ProRule" id="PRU00335"/>
    </source>
</evidence>
<evidence type="ECO:0000259" key="6">
    <source>
        <dbReference type="PROSITE" id="PS50977"/>
    </source>
</evidence>
<dbReference type="GO" id="GO:0000976">
    <property type="term" value="F:transcription cis-regulatory region binding"/>
    <property type="evidence" value="ECO:0007669"/>
    <property type="project" value="TreeGrafter"/>
</dbReference>
<dbReference type="Gene3D" id="1.10.357.10">
    <property type="entry name" value="Tetracycline Repressor, domain 2"/>
    <property type="match status" value="1"/>
</dbReference>
<evidence type="ECO:0000256" key="2">
    <source>
        <dbReference type="ARBA" id="ARBA00023125"/>
    </source>
</evidence>
<dbReference type="AlphaFoldDB" id="A0A081RKB6"/>
<keyword evidence="2 4" id="KW-0238">DNA-binding</keyword>
<dbReference type="InterPro" id="IPR009057">
    <property type="entry name" value="Homeodomain-like_sf"/>
</dbReference>
<dbReference type="PANTHER" id="PTHR30055">
    <property type="entry name" value="HTH-TYPE TRANSCRIPTIONAL REGULATOR RUTR"/>
    <property type="match status" value="1"/>
</dbReference>
<evidence type="ECO:0000256" key="3">
    <source>
        <dbReference type="ARBA" id="ARBA00023163"/>
    </source>
</evidence>
<dbReference type="eggNOG" id="COG1309">
    <property type="taxonomic scope" value="Bacteria"/>
</dbReference>
<dbReference type="InterPro" id="IPR001647">
    <property type="entry name" value="HTH_TetR"/>
</dbReference>
<feature type="domain" description="HTH tetR-type" evidence="6">
    <location>
        <begin position="70"/>
        <end position="130"/>
    </location>
</feature>
<dbReference type="GO" id="GO:0003700">
    <property type="term" value="F:DNA-binding transcription factor activity"/>
    <property type="evidence" value="ECO:0007669"/>
    <property type="project" value="TreeGrafter"/>
</dbReference>
<reference evidence="7 8" key="1">
    <citation type="submission" date="2014-02" db="EMBL/GenBank/DDBJ databases">
        <title>Whole genome sequence of Sphingobium chlorophenolicum NBRC 16172.</title>
        <authorList>
            <person name="Gan H.M."/>
            <person name="Gan H.Y."/>
            <person name="Chew T.H."/>
            <person name="Savka M.A."/>
        </authorList>
    </citation>
    <scope>NUCLEOTIDE SEQUENCE [LARGE SCALE GENOMIC DNA]</scope>
    <source>
        <strain evidence="7 8">NBRC 16172</strain>
    </source>
</reference>
<dbReference type="EMBL" id="JFHR01000001">
    <property type="protein sequence ID" value="KEQ55639.1"/>
    <property type="molecule type" value="Genomic_DNA"/>
</dbReference>
<accession>A0A081RKB6</accession>
<keyword evidence="3" id="KW-0804">Transcription</keyword>